<reference evidence="4 5" key="1">
    <citation type="submission" date="2017-03" db="EMBL/GenBank/DDBJ databases">
        <authorList>
            <person name="Afonso C.L."/>
            <person name="Miller P.J."/>
            <person name="Scott M.A."/>
            <person name="Spackman E."/>
            <person name="Goraichik I."/>
            <person name="Dimitrov K.M."/>
            <person name="Suarez D.L."/>
            <person name="Swayne D.E."/>
        </authorList>
    </citation>
    <scope>NUCLEOTIDE SEQUENCE [LARGE SCALE GENOMIC DNA]</scope>
    <source>
        <strain evidence="4 5">CECT 7680</strain>
    </source>
</reference>
<dbReference type="GO" id="GO:0046872">
    <property type="term" value="F:metal ion binding"/>
    <property type="evidence" value="ECO:0007669"/>
    <property type="project" value="UniProtKB-KW"/>
</dbReference>
<gene>
    <name evidence="4" type="ORF">PSA7680_00029</name>
</gene>
<feature type="domain" description="HD" evidence="3">
    <location>
        <begin position="24"/>
        <end position="177"/>
    </location>
</feature>
<feature type="domain" description="HD" evidence="3">
    <location>
        <begin position="214"/>
        <end position="377"/>
    </location>
</feature>
<evidence type="ECO:0000259" key="3">
    <source>
        <dbReference type="Pfam" id="PF13023"/>
    </source>
</evidence>
<proteinExistence type="predicted"/>
<dbReference type="AlphaFoldDB" id="A0A1Y5R6I3"/>
<accession>A0A1Y5R6I3</accession>
<keyword evidence="2" id="KW-0378">Hydrolase</keyword>
<dbReference type="GO" id="GO:0002953">
    <property type="term" value="F:5'-deoxynucleotidase activity"/>
    <property type="evidence" value="ECO:0007669"/>
    <property type="project" value="InterPro"/>
</dbReference>
<dbReference type="Pfam" id="PF13023">
    <property type="entry name" value="HD_3"/>
    <property type="match status" value="2"/>
</dbReference>
<name>A0A1Y5R6I3_9RHOB</name>
<dbReference type="InterPro" id="IPR039356">
    <property type="entry name" value="YfbR/HDDC2"/>
</dbReference>
<evidence type="ECO:0000256" key="2">
    <source>
        <dbReference type="ARBA" id="ARBA00022801"/>
    </source>
</evidence>
<dbReference type="InterPro" id="IPR006674">
    <property type="entry name" value="HD_domain"/>
</dbReference>
<dbReference type="GO" id="GO:0005737">
    <property type="term" value="C:cytoplasm"/>
    <property type="evidence" value="ECO:0007669"/>
    <property type="project" value="TreeGrafter"/>
</dbReference>
<evidence type="ECO:0000256" key="1">
    <source>
        <dbReference type="ARBA" id="ARBA00022723"/>
    </source>
</evidence>
<evidence type="ECO:0000313" key="4">
    <source>
        <dbReference type="EMBL" id="SLN10377.1"/>
    </source>
</evidence>
<evidence type="ECO:0000313" key="5">
    <source>
        <dbReference type="Proteomes" id="UP000193409"/>
    </source>
</evidence>
<keyword evidence="1" id="KW-0479">Metal-binding</keyword>
<dbReference type="RefSeq" id="WP_085866639.1">
    <property type="nucleotide sequence ID" value="NZ_FWFQ01000001.1"/>
</dbReference>
<organism evidence="4 5">
    <name type="scientific">Pseudoruegeria aquimaris</name>
    <dbReference type="NCBI Taxonomy" id="393663"/>
    <lineage>
        <taxon>Bacteria</taxon>
        <taxon>Pseudomonadati</taxon>
        <taxon>Pseudomonadota</taxon>
        <taxon>Alphaproteobacteria</taxon>
        <taxon>Rhodobacterales</taxon>
        <taxon>Roseobacteraceae</taxon>
        <taxon>Pseudoruegeria</taxon>
    </lineage>
</organism>
<protein>
    <submittedName>
        <fullName evidence="4">5'-nucleotidase</fullName>
    </submittedName>
</protein>
<dbReference type="OrthoDB" id="9796032at2"/>
<dbReference type="EMBL" id="FWFQ01000001">
    <property type="protein sequence ID" value="SLN10377.1"/>
    <property type="molecule type" value="Genomic_DNA"/>
</dbReference>
<dbReference type="Proteomes" id="UP000193409">
    <property type="component" value="Unassembled WGS sequence"/>
</dbReference>
<dbReference type="Gene3D" id="1.10.3210.10">
    <property type="entry name" value="Hypothetical protein af1432"/>
    <property type="match status" value="2"/>
</dbReference>
<keyword evidence="5" id="KW-1185">Reference proteome</keyword>
<sequence>MKDAAPAGPRDARLAAQFRFLQEADALKGVLRANVLQDLSRPENSAEHSWHAALFALVLADCAPQPVEAARAIAMLLLHDLVEIDAGDHPIHLPVDAAAVEAAEAAAAQRLFGLLPADQAAELHALRAEFEAGETTDARYARMIDVIQPVFQVLMAPAPLPEHRRIAQDNLLSGRAAPLVAHWPEAHAAALALLEGRPLPATPVAARLAFLAEADRLKSVLRATPVLKGARRENSAEHSWHIALHALVLHDLAAPGVDRDRIIAMLLLHDLVEIDAGDTPIHAGVDAAAQAAREAAAAERLFGLLPAKQGAALHALWQEFEAAETADAVFAKSIDRVQPLFLNLASGGGSWRDYEVTLAQLEHRVGSKIARGSPALWAFVRARVAPWFAA</sequence>
<dbReference type="SUPFAM" id="SSF109604">
    <property type="entry name" value="HD-domain/PDEase-like"/>
    <property type="match status" value="2"/>
</dbReference>
<dbReference type="PANTHER" id="PTHR11845">
    <property type="entry name" value="5'-DEOXYNUCLEOTIDASE HDDC2"/>
    <property type="match status" value="1"/>
</dbReference>
<dbReference type="PANTHER" id="PTHR11845:SF13">
    <property type="entry name" value="5'-DEOXYNUCLEOTIDASE HDDC2"/>
    <property type="match status" value="1"/>
</dbReference>